<evidence type="ECO:0000313" key="15">
    <source>
        <dbReference type="Proteomes" id="UP000094385"/>
    </source>
</evidence>
<dbReference type="EC" id="1.1.1.330" evidence="12"/>
<feature type="active site" description="Proton acceptor" evidence="12">
    <location>
        <position position="218"/>
    </location>
</feature>
<dbReference type="GO" id="GO:0045703">
    <property type="term" value="F:ketoreductase activity"/>
    <property type="evidence" value="ECO:0007669"/>
    <property type="project" value="UniProtKB-UniRule"/>
</dbReference>
<dbReference type="InterPro" id="IPR027533">
    <property type="entry name" value="3_ketoreductase_fungal"/>
</dbReference>
<dbReference type="Pfam" id="PF00106">
    <property type="entry name" value="adh_short"/>
    <property type="match status" value="1"/>
</dbReference>
<evidence type="ECO:0000256" key="10">
    <source>
        <dbReference type="ARBA" id="ARBA00023136"/>
    </source>
</evidence>
<evidence type="ECO:0000313" key="14">
    <source>
        <dbReference type="EMBL" id="ODQ71577.1"/>
    </source>
</evidence>
<keyword evidence="10 12" id="KW-0472">Membrane</keyword>
<keyword evidence="15" id="KW-1185">Reference proteome</keyword>
<protein>
    <recommendedName>
        <fullName evidence="12">Very-long-chain 3-oxoacyl-CoA reductase</fullName>
        <ecNumber evidence="12">1.1.1.330</ecNumber>
    </recommendedName>
    <alternativeName>
        <fullName evidence="12">3-ketoacyl-CoA reductase</fullName>
        <shortName evidence="12">3-ketoreductase</shortName>
        <shortName evidence="12">KAR</shortName>
    </alternativeName>
    <alternativeName>
        <fullName evidence="12">Microsomal beta-keto-reductase</fullName>
    </alternativeName>
</protein>
<evidence type="ECO:0000256" key="8">
    <source>
        <dbReference type="ARBA" id="ARBA00023002"/>
    </source>
</evidence>
<evidence type="ECO:0000256" key="4">
    <source>
        <dbReference type="ARBA" id="ARBA00022824"/>
    </source>
</evidence>
<dbReference type="CDD" id="cd05356">
    <property type="entry name" value="17beta-HSD1_like_SDR_c"/>
    <property type="match status" value="1"/>
</dbReference>
<evidence type="ECO:0000256" key="11">
    <source>
        <dbReference type="ARBA" id="ARBA00023160"/>
    </source>
</evidence>
<comment type="function">
    <text evidence="12">Component of the microsomal membrane bound fatty acid elongation system, which produces the 26-carbon very long-chain fatty acids (VLCFA) from palmitate. Catalyzes the reduction of the 3-ketoacyl-CoA intermediate that is formed in each cycle of fatty acid elongation. VLCFAs serve as precursors for ceramide and sphingolipids.</text>
</comment>
<dbReference type="FunFam" id="3.40.50.720:FF:000317">
    <property type="entry name" value="Very-long-chain 3-oxoacyl-CoA reductase"/>
    <property type="match status" value="1"/>
</dbReference>
<dbReference type="PANTHER" id="PTHR43086">
    <property type="entry name" value="VERY-LONG-CHAIN 3-OXOOACYL-COA REDUCTASE"/>
    <property type="match status" value="1"/>
</dbReference>
<dbReference type="EMBL" id="KV454297">
    <property type="protein sequence ID" value="ODQ71577.1"/>
    <property type="molecule type" value="Genomic_DNA"/>
</dbReference>
<evidence type="ECO:0000256" key="7">
    <source>
        <dbReference type="ARBA" id="ARBA00022989"/>
    </source>
</evidence>
<dbReference type="PROSITE" id="PS00061">
    <property type="entry name" value="ADH_SHORT"/>
    <property type="match status" value="1"/>
</dbReference>
<dbReference type="Gene3D" id="3.40.50.720">
    <property type="entry name" value="NAD(P)-binding Rossmann-like Domain"/>
    <property type="match status" value="1"/>
</dbReference>
<comment type="catalytic activity">
    <reaction evidence="12">
        <text>a very-long-chain (3R)-3-hydroxyacyl-CoA + NADP(+) = a very-long-chain 3-oxoacyl-CoA + NADPH + H(+)</text>
        <dbReference type="Rhea" id="RHEA:48680"/>
        <dbReference type="ChEBI" id="CHEBI:15378"/>
        <dbReference type="ChEBI" id="CHEBI:57783"/>
        <dbReference type="ChEBI" id="CHEBI:58349"/>
        <dbReference type="ChEBI" id="CHEBI:85440"/>
        <dbReference type="ChEBI" id="CHEBI:90725"/>
        <dbReference type="EC" id="1.1.1.330"/>
    </reaction>
</comment>
<keyword evidence="2 12" id="KW-0444">Lipid biosynthesis</keyword>
<dbReference type="GO" id="GO:0030497">
    <property type="term" value="P:fatty acid elongation"/>
    <property type="evidence" value="ECO:0007669"/>
    <property type="project" value="UniProtKB-UniRule"/>
</dbReference>
<feature type="transmembrane region" description="Helical" evidence="13">
    <location>
        <begin position="20"/>
        <end position="41"/>
    </location>
</feature>
<dbReference type="OrthoDB" id="5545019at2759"/>
<keyword evidence="9 12" id="KW-0443">Lipid metabolism</keyword>
<keyword evidence="6 12" id="KW-0521">NADP</keyword>
<dbReference type="GO" id="GO:0005789">
    <property type="term" value="C:endoplasmic reticulum membrane"/>
    <property type="evidence" value="ECO:0007669"/>
    <property type="project" value="UniProtKB-SubCell"/>
</dbReference>
<name>A0A1E3Q3H2_LIPST</name>
<dbReference type="GO" id="GO:0030148">
    <property type="term" value="P:sphingolipid biosynthetic process"/>
    <property type="evidence" value="ECO:0007669"/>
    <property type="project" value="EnsemblFungi"/>
</dbReference>
<evidence type="ECO:0000256" key="6">
    <source>
        <dbReference type="ARBA" id="ARBA00022857"/>
    </source>
</evidence>
<comment type="pathway">
    <text evidence="1">Lipid metabolism; fatty acid biosynthesis.</text>
</comment>
<evidence type="ECO:0000256" key="13">
    <source>
        <dbReference type="SAM" id="Phobius"/>
    </source>
</evidence>
<dbReference type="Proteomes" id="UP000094385">
    <property type="component" value="Unassembled WGS sequence"/>
</dbReference>
<gene>
    <name evidence="14" type="ORF">LIPSTDRAFT_73280</name>
</gene>
<evidence type="ECO:0000256" key="5">
    <source>
        <dbReference type="ARBA" id="ARBA00022832"/>
    </source>
</evidence>
<dbReference type="PRINTS" id="PR00081">
    <property type="entry name" value="GDHRDH"/>
</dbReference>
<proteinExistence type="inferred from homology"/>
<evidence type="ECO:0000256" key="3">
    <source>
        <dbReference type="ARBA" id="ARBA00022692"/>
    </source>
</evidence>
<dbReference type="InterPro" id="IPR002347">
    <property type="entry name" value="SDR_fam"/>
</dbReference>
<evidence type="ECO:0000256" key="12">
    <source>
        <dbReference type="HAMAP-Rule" id="MF_03107"/>
    </source>
</evidence>
<dbReference type="SUPFAM" id="SSF51735">
    <property type="entry name" value="NAD(P)-binding Rossmann-fold domains"/>
    <property type="match status" value="1"/>
</dbReference>
<comment type="similarity">
    <text evidence="12">Belongs to the short-chain dehydrogenases/reductases (SDR) family.</text>
</comment>
<dbReference type="STRING" id="675824.A0A1E3Q3H2"/>
<dbReference type="UniPathway" id="UPA00094"/>
<evidence type="ECO:0000256" key="9">
    <source>
        <dbReference type="ARBA" id="ARBA00023098"/>
    </source>
</evidence>
<dbReference type="PIRSF" id="PIRSF000126">
    <property type="entry name" value="11-beta-HSD1"/>
    <property type="match status" value="1"/>
</dbReference>
<comment type="subcellular location">
    <subcellularLocation>
        <location evidence="12">Endoplasmic reticulum membrane</location>
        <topology evidence="12">Single-pass membrane protein</topology>
    </subcellularLocation>
</comment>
<sequence>MVFSSAILDTYMSNVQSSKIVAYASLFFAAIGVVKYVGFGLKLTNLFLQLYILSGKNLKKYGAGKGAWALITGASDGIGKEFSLQLAKKGFNVVLVSRTESKLVDLSSEINRKYKVETKILPFDFAENKSSDYAALAALIEPLDVTVLINNVGQSHSIPVPFIEVDDTELTNIIAVNDIATLKVTKLVIPKLIAKKMGLILTMGSFGGLFPTPYLSVYSGSKAFLQHWSTALAAELKPNGIDVELVLSYLVTSAMSKIRKSSTLIPNPKMFVASTLSSIGLQRGAQGRTATSTPYWSHAIFQFFVESTVGIWSGIVSNQNLQMHIAIRKRALKKADREKKGL</sequence>
<keyword evidence="3 12" id="KW-0812">Transmembrane</keyword>
<dbReference type="AlphaFoldDB" id="A0A1E3Q3H2"/>
<dbReference type="HAMAP" id="MF_03107">
    <property type="entry name" value="3_ketoreductase"/>
    <property type="match status" value="1"/>
</dbReference>
<feature type="binding site" evidence="12">
    <location>
        <position position="205"/>
    </location>
    <ligand>
        <name>substrate</name>
    </ligand>
</feature>
<evidence type="ECO:0000256" key="2">
    <source>
        <dbReference type="ARBA" id="ARBA00022516"/>
    </source>
</evidence>
<accession>A0A1E3Q3H2</accession>
<dbReference type="PANTHER" id="PTHR43086:SF2">
    <property type="entry name" value="HYDROXYSTEROID DEHYDROGENASE-LIKE PROTEIN 1"/>
    <property type="match status" value="1"/>
</dbReference>
<keyword evidence="11 12" id="KW-0275">Fatty acid biosynthesis</keyword>
<reference evidence="14 15" key="1">
    <citation type="journal article" date="2016" name="Proc. Natl. Acad. Sci. U.S.A.">
        <title>Comparative genomics of biotechnologically important yeasts.</title>
        <authorList>
            <person name="Riley R."/>
            <person name="Haridas S."/>
            <person name="Wolfe K.H."/>
            <person name="Lopes M.R."/>
            <person name="Hittinger C.T."/>
            <person name="Goeker M."/>
            <person name="Salamov A.A."/>
            <person name="Wisecaver J.H."/>
            <person name="Long T.M."/>
            <person name="Calvey C.H."/>
            <person name="Aerts A.L."/>
            <person name="Barry K.W."/>
            <person name="Choi C."/>
            <person name="Clum A."/>
            <person name="Coughlan A.Y."/>
            <person name="Deshpande S."/>
            <person name="Douglass A.P."/>
            <person name="Hanson S.J."/>
            <person name="Klenk H.-P."/>
            <person name="LaButti K.M."/>
            <person name="Lapidus A."/>
            <person name="Lindquist E.A."/>
            <person name="Lipzen A.M."/>
            <person name="Meier-Kolthoff J.P."/>
            <person name="Ohm R.A."/>
            <person name="Otillar R.P."/>
            <person name="Pangilinan J.L."/>
            <person name="Peng Y."/>
            <person name="Rokas A."/>
            <person name="Rosa C.A."/>
            <person name="Scheuner C."/>
            <person name="Sibirny A.A."/>
            <person name="Slot J.C."/>
            <person name="Stielow J.B."/>
            <person name="Sun H."/>
            <person name="Kurtzman C.P."/>
            <person name="Blackwell M."/>
            <person name="Grigoriev I.V."/>
            <person name="Jeffries T.W."/>
        </authorList>
    </citation>
    <scope>NUCLEOTIDE SEQUENCE [LARGE SCALE GENOMIC DNA]</scope>
    <source>
        <strain evidence="14 15">NRRL Y-11557</strain>
    </source>
</reference>
<dbReference type="GO" id="GO:0042761">
    <property type="term" value="P:very long-chain fatty acid biosynthetic process"/>
    <property type="evidence" value="ECO:0007669"/>
    <property type="project" value="EnsemblFungi"/>
</dbReference>
<evidence type="ECO:0000256" key="1">
    <source>
        <dbReference type="ARBA" id="ARBA00005194"/>
    </source>
</evidence>
<organism evidence="14 15">
    <name type="scientific">Lipomyces starkeyi NRRL Y-11557</name>
    <dbReference type="NCBI Taxonomy" id="675824"/>
    <lineage>
        <taxon>Eukaryota</taxon>
        <taxon>Fungi</taxon>
        <taxon>Dikarya</taxon>
        <taxon>Ascomycota</taxon>
        <taxon>Saccharomycotina</taxon>
        <taxon>Lipomycetes</taxon>
        <taxon>Lipomycetales</taxon>
        <taxon>Lipomycetaceae</taxon>
        <taxon>Lipomyces</taxon>
    </lineage>
</organism>
<keyword evidence="5 12" id="KW-0276">Fatty acid metabolism</keyword>
<dbReference type="InterPro" id="IPR020904">
    <property type="entry name" value="Sc_DH/Rdtase_CS"/>
</dbReference>
<dbReference type="InterPro" id="IPR036291">
    <property type="entry name" value="NAD(P)-bd_dom_sf"/>
</dbReference>
<keyword evidence="4 12" id="KW-0256">Endoplasmic reticulum</keyword>
<dbReference type="GO" id="GO:0141040">
    <property type="term" value="F:very-long-chain 3-oxoacyl-CoA reductase activity"/>
    <property type="evidence" value="ECO:0007669"/>
    <property type="project" value="UniProtKB-EC"/>
</dbReference>
<keyword evidence="8 12" id="KW-0560">Oxidoreductase</keyword>
<keyword evidence="7 12" id="KW-1133">Transmembrane helix</keyword>